<sequence>MAGRYLQVVVDLSYLASPPDPMAAKVDKKKHPPPLLLQVKKMVKNAFPSPAVQHVSKWALLNAFIVVTSVAFAYIAHIPCSKLSWFSPCIELTGAAAAKADAFLYGMLWCAAAMAAAAAPALLLPAGRYRRSRRALAYAALAAAAAEHYMYASGAAMAAVAAPALLLPGRWRRSRRARIYAALAAAAAEHYMYASGICVFLDADPGYLYLRIVGSIVTFFFAAGDVLSFLALLLGDE</sequence>
<dbReference type="EMBL" id="OZ075129">
    <property type="protein sequence ID" value="CAL4965387.1"/>
    <property type="molecule type" value="Genomic_DNA"/>
</dbReference>
<proteinExistence type="predicted"/>
<organism evidence="2 3">
    <name type="scientific">Urochloa decumbens</name>
    <dbReference type="NCBI Taxonomy" id="240449"/>
    <lineage>
        <taxon>Eukaryota</taxon>
        <taxon>Viridiplantae</taxon>
        <taxon>Streptophyta</taxon>
        <taxon>Embryophyta</taxon>
        <taxon>Tracheophyta</taxon>
        <taxon>Spermatophyta</taxon>
        <taxon>Magnoliopsida</taxon>
        <taxon>Liliopsida</taxon>
        <taxon>Poales</taxon>
        <taxon>Poaceae</taxon>
        <taxon>PACMAD clade</taxon>
        <taxon>Panicoideae</taxon>
        <taxon>Panicodae</taxon>
        <taxon>Paniceae</taxon>
        <taxon>Melinidinae</taxon>
        <taxon>Urochloa</taxon>
    </lineage>
</organism>
<feature type="transmembrane region" description="Helical" evidence="1">
    <location>
        <begin position="208"/>
        <end position="234"/>
    </location>
</feature>
<accession>A0ABC8ZPN8</accession>
<reference evidence="2 3" key="2">
    <citation type="submission" date="2024-10" db="EMBL/GenBank/DDBJ databases">
        <authorList>
            <person name="Ryan C."/>
        </authorList>
    </citation>
    <scope>NUCLEOTIDE SEQUENCE [LARGE SCALE GENOMIC DNA]</scope>
</reference>
<feature type="transmembrane region" description="Helical" evidence="1">
    <location>
        <begin position="102"/>
        <end position="124"/>
    </location>
</feature>
<evidence type="ECO:0000313" key="3">
    <source>
        <dbReference type="Proteomes" id="UP001497457"/>
    </source>
</evidence>
<keyword evidence="1" id="KW-0472">Membrane</keyword>
<reference evidence="3" key="1">
    <citation type="submission" date="2024-06" db="EMBL/GenBank/DDBJ databases">
        <authorList>
            <person name="Ryan C."/>
        </authorList>
    </citation>
    <scope>NUCLEOTIDE SEQUENCE [LARGE SCALE GENOMIC DNA]</scope>
</reference>
<dbReference type="Proteomes" id="UP001497457">
    <property type="component" value="Chromosome 19rd"/>
</dbReference>
<evidence type="ECO:0000313" key="2">
    <source>
        <dbReference type="EMBL" id="CAL4965387.1"/>
    </source>
</evidence>
<feature type="transmembrane region" description="Helical" evidence="1">
    <location>
        <begin position="179"/>
        <end position="201"/>
    </location>
</feature>
<keyword evidence="1" id="KW-1133">Transmembrane helix</keyword>
<gene>
    <name evidence="2" type="ORF">URODEC1_LOCUS47183</name>
</gene>
<keyword evidence="1" id="KW-0812">Transmembrane</keyword>
<feature type="transmembrane region" description="Helical" evidence="1">
    <location>
        <begin position="58"/>
        <end position="78"/>
    </location>
</feature>
<keyword evidence="3" id="KW-1185">Reference proteome</keyword>
<protein>
    <submittedName>
        <fullName evidence="2">Uncharacterized protein</fullName>
    </submittedName>
</protein>
<evidence type="ECO:0000256" key="1">
    <source>
        <dbReference type="SAM" id="Phobius"/>
    </source>
</evidence>
<dbReference type="AlphaFoldDB" id="A0ABC8ZPN8"/>
<name>A0ABC8ZPN8_9POAL</name>